<evidence type="ECO:0000256" key="3">
    <source>
        <dbReference type="ARBA" id="ARBA00022553"/>
    </source>
</evidence>
<dbReference type="PROSITE" id="PS50921">
    <property type="entry name" value="ANTAR"/>
    <property type="match status" value="1"/>
</dbReference>
<evidence type="ECO:0000256" key="5">
    <source>
        <dbReference type="ARBA" id="ARBA00022777"/>
    </source>
</evidence>
<feature type="domain" description="ANTAR" evidence="7">
    <location>
        <begin position="130"/>
        <end position="191"/>
    </location>
</feature>
<dbReference type="PROSITE" id="PS50113">
    <property type="entry name" value="PAC"/>
    <property type="match status" value="1"/>
</dbReference>
<gene>
    <name evidence="8" type="ORF">BIN_B_01317</name>
</gene>
<proteinExistence type="predicted"/>
<evidence type="ECO:0000256" key="4">
    <source>
        <dbReference type="ARBA" id="ARBA00022679"/>
    </source>
</evidence>
<evidence type="ECO:0000313" key="8">
    <source>
        <dbReference type="EMBL" id="VTO96034.1"/>
    </source>
</evidence>
<dbReference type="InterPro" id="IPR013655">
    <property type="entry name" value="PAS_fold_3"/>
</dbReference>
<dbReference type="InterPro" id="IPR005561">
    <property type="entry name" value="ANTAR"/>
</dbReference>
<dbReference type="InterPro" id="IPR036388">
    <property type="entry name" value="WH-like_DNA-bd_sf"/>
</dbReference>
<dbReference type="PANTHER" id="PTHR43304">
    <property type="entry name" value="PHYTOCHROME-LIKE PROTEIN CPH1"/>
    <property type="match status" value="1"/>
</dbReference>
<dbReference type="EC" id="2.7.13.3" evidence="2"/>
<accession>A0A653EEU5</accession>
<name>A0A653EEU5_9MYCO</name>
<dbReference type="PANTHER" id="PTHR43304:SF1">
    <property type="entry name" value="PAC DOMAIN-CONTAINING PROTEIN"/>
    <property type="match status" value="1"/>
</dbReference>
<dbReference type="SMART" id="SM01012">
    <property type="entry name" value="ANTAR"/>
    <property type="match status" value="1"/>
</dbReference>
<dbReference type="SUPFAM" id="SSF52172">
    <property type="entry name" value="CheY-like"/>
    <property type="match status" value="1"/>
</dbReference>
<dbReference type="NCBIfam" id="TIGR00229">
    <property type="entry name" value="sensory_box"/>
    <property type="match status" value="1"/>
</dbReference>
<dbReference type="Gene3D" id="3.30.450.20">
    <property type="entry name" value="PAS domain"/>
    <property type="match status" value="1"/>
</dbReference>
<dbReference type="InterPro" id="IPR000700">
    <property type="entry name" value="PAS-assoc_C"/>
</dbReference>
<dbReference type="Pfam" id="PF08447">
    <property type="entry name" value="PAS_3"/>
    <property type="match status" value="1"/>
</dbReference>
<reference evidence="8" key="1">
    <citation type="submission" date="2019-05" db="EMBL/GenBank/DDBJ databases">
        <authorList>
            <person name="Naeem R."/>
            <person name="Antony C."/>
            <person name="Guan Q."/>
        </authorList>
    </citation>
    <scope>NUCLEOTIDE SEQUENCE</scope>
    <source>
        <strain evidence="8">2</strain>
    </source>
</reference>
<dbReference type="Pfam" id="PF03861">
    <property type="entry name" value="ANTAR"/>
    <property type="match status" value="1"/>
</dbReference>
<dbReference type="SUPFAM" id="SSF55785">
    <property type="entry name" value="PYP-like sensor domain (PAS domain)"/>
    <property type="match status" value="1"/>
</dbReference>
<comment type="catalytic activity">
    <reaction evidence="1">
        <text>ATP + protein L-histidine = ADP + protein N-phospho-L-histidine.</text>
        <dbReference type="EC" id="2.7.13.3"/>
    </reaction>
</comment>
<dbReference type="GO" id="GO:0004673">
    <property type="term" value="F:protein histidine kinase activity"/>
    <property type="evidence" value="ECO:0007669"/>
    <property type="project" value="UniProtKB-EC"/>
</dbReference>
<keyword evidence="3" id="KW-0597">Phosphoprotein</keyword>
<evidence type="ECO:0000256" key="2">
    <source>
        <dbReference type="ARBA" id="ARBA00012438"/>
    </source>
</evidence>
<organism evidence="8">
    <name type="scientific">Mycobacterium riyadhense</name>
    <dbReference type="NCBI Taxonomy" id="486698"/>
    <lineage>
        <taxon>Bacteria</taxon>
        <taxon>Bacillati</taxon>
        <taxon>Actinomycetota</taxon>
        <taxon>Actinomycetes</taxon>
        <taxon>Mycobacteriales</taxon>
        <taxon>Mycobacteriaceae</taxon>
        <taxon>Mycobacterium</taxon>
    </lineage>
</organism>
<keyword evidence="5" id="KW-0418">Kinase</keyword>
<dbReference type="GO" id="GO:0003723">
    <property type="term" value="F:RNA binding"/>
    <property type="evidence" value="ECO:0007669"/>
    <property type="project" value="InterPro"/>
</dbReference>
<feature type="domain" description="PAC" evidence="6">
    <location>
        <begin position="84"/>
        <end position="136"/>
    </location>
</feature>
<dbReference type="InterPro" id="IPR035965">
    <property type="entry name" value="PAS-like_dom_sf"/>
</dbReference>
<evidence type="ECO:0000259" key="6">
    <source>
        <dbReference type="PROSITE" id="PS50113"/>
    </source>
</evidence>
<evidence type="ECO:0000256" key="1">
    <source>
        <dbReference type="ARBA" id="ARBA00000085"/>
    </source>
</evidence>
<dbReference type="InterPro" id="IPR011006">
    <property type="entry name" value="CheY-like_superfamily"/>
</dbReference>
<protein>
    <recommendedName>
        <fullName evidence="2">histidine kinase</fullName>
        <ecNumber evidence="2">2.7.13.3</ecNumber>
    </recommendedName>
</protein>
<dbReference type="InterPro" id="IPR052162">
    <property type="entry name" value="Sensor_kinase/Photoreceptor"/>
</dbReference>
<keyword evidence="4" id="KW-0808">Transferase</keyword>
<dbReference type="Gene3D" id="2.10.70.100">
    <property type="match status" value="1"/>
</dbReference>
<evidence type="ECO:0000259" key="7">
    <source>
        <dbReference type="PROSITE" id="PS50921"/>
    </source>
</evidence>
<dbReference type="AlphaFoldDB" id="A0A653EEU5"/>
<dbReference type="Gene3D" id="1.10.10.10">
    <property type="entry name" value="Winged helix-like DNA-binding domain superfamily/Winged helix DNA-binding domain"/>
    <property type="match status" value="1"/>
</dbReference>
<dbReference type="EMBL" id="LR589071">
    <property type="protein sequence ID" value="VTO96034.1"/>
    <property type="molecule type" value="Genomic_DNA"/>
</dbReference>
<dbReference type="InterPro" id="IPR000014">
    <property type="entry name" value="PAS"/>
</dbReference>
<sequence>MPIRITLLGDTSLMRRKSWPRVGRFRYIARENRWEWSDEIIRMHGYEPGRVTPTTDLLLAHKHPDDKPTVLELIERACRYGVPFSNRHRIIDSSGDVHIVVVVANPIYDGRGVVTGAAGFFVDITQQFQADVQEQLTGAVLAVNARRAVINQALGVLMLQHGLDADAAFELLTRLSQRSNTKVRILAERIVADAAGREVPLNGVASAVGGPLRVPQGVSN</sequence>